<dbReference type="Proteomes" id="UP000398389">
    <property type="component" value="Unassembled WGS sequence"/>
</dbReference>
<dbReference type="Gene3D" id="1.20.1740.10">
    <property type="entry name" value="Amino acid/polyamine transporter I"/>
    <property type="match status" value="1"/>
</dbReference>
<evidence type="ECO:0008006" key="10">
    <source>
        <dbReference type="Google" id="ProtNLM"/>
    </source>
</evidence>
<dbReference type="PIRSF" id="PIRSF006060">
    <property type="entry name" value="AA_transporter"/>
    <property type="match status" value="1"/>
</dbReference>
<evidence type="ECO:0000256" key="5">
    <source>
        <dbReference type="ARBA" id="ARBA00023136"/>
    </source>
</evidence>
<evidence type="ECO:0000313" key="8">
    <source>
        <dbReference type="EMBL" id="VVT43836.1"/>
    </source>
</evidence>
<evidence type="ECO:0000256" key="6">
    <source>
        <dbReference type="SAM" id="MobiDB-lite"/>
    </source>
</evidence>
<feature type="transmembrane region" description="Helical" evidence="7">
    <location>
        <begin position="263"/>
        <end position="289"/>
    </location>
</feature>
<gene>
    <name evidence="8" type="ORF">SAPINGB_P000170</name>
</gene>
<dbReference type="RefSeq" id="XP_031850785.1">
    <property type="nucleotide sequence ID" value="XM_031994894.1"/>
</dbReference>
<evidence type="ECO:0000313" key="9">
    <source>
        <dbReference type="Proteomes" id="UP000398389"/>
    </source>
</evidence>
<dbReference type="GO" id="GO:0022857">
    <property type="term" value="F:transmembrane transporter activity"/>
    <property type="evidence" value="ECO:0007669"/>
    <property type="project" value="InterPro"/>
</dbReference>
<protein>
    <recommendedName>
        <fullName evidence="10">Amino acid permease/ SLC12A domain-containing protein</fullName>
    </recommendedName>
</protein>
<dbReference type="OrthoDB" id="3979071at2759"/>
<sequence length="538" mass="59177">MTQNLDEIIKHDDEVLESFGYKQQMKRRFSRISLLAMGFCVLNTWQALGSTLSLALSNGGPSAILWGSVFCMLGNTFLALSMAELTSAWPTASGSYHWVSQIIPNNKPYRRLAVWITGWTNLVAWWMMAISAAILGAQCVMAGGIIITPSFYPERYQTWLVFLGFVLTGGIFNTFCIRIMHWYTRVTMYWSFAAFIAFIIVIVATTDNDKRASASWVFGGFANLMGWPDGFSWLLGMAQTSALCFTGYDSIVHMCEELPNPTVAAPFALVFTPITGGITGFLFLVALLFQVSDVDAASSAYLALAEIASASAGKAGGTILTMFIAIGLGVGTWLDIMTCSRLTYALARDKAYIFPSFFDSVSPTFNVPVNAVWISTAIIGAIGAIYIASVSAFNAIIGGCVIFINWSYSIPIILLLIFGRDRLGPRPFSLGKWGYIINILAVLYALFTSILNFFPFGIPVTVPTMNYVCVVVGGIYFLLAGYWILWARNRFVVPKMEILSGAFDYQEDDNYPKPTETRPLSSESFSSTSKGFKDPQVL</sequence>
<dbReference type="GeneID" id="43578994"/>
<dbReference type="InterPro" id="IPR002293">
    <property type="entry name" value="AA/rel_permease1"/>
</dbReference>
<feature type="transmembrane region" description="Helical" evidence="7">
    <location>
        <begin position="464"/>
        <end position="486"/>
    </location>
</feature>
<organism evidence="8 9">
    <name type="scientific">Magnusiomyces paraingens</name>
    <dbReference type="NCBI Taxonomy" id="2606893"/>
    <lineage>
        <taxon>Eukaryota</taxon>
        <taxon>Fungi</taxon>
        <taxon>Dikarya</taxon>
        <taxon>Ascomycota</taxon>
        <taxon>Saccharomycotina</taxon>
        <taxon>Dipodascomycetes</taxon>
        <taxon>Dipodascales</taxon>
        <taxon>Dipodascaceae</taxon>
        <taxon>Magnusiomyces</taxon>
    </lineage>
</organism>
<feature type="transmembrane region" description="Helical" evidence="7">
    <location>
        <begin position="439"/>
        <end position="458"/>
    </location>
</feature>
<proteinExistence type="predicted"/>
<comment type="subcellular location">
    <subcellularLocation>
        <location evidence="1">Membrane</location>
        <topology evidence="1">Multi-pass membrane protein</topology>
    </subcellularLocation>
</comment>
<feature type="transmembrane region" description="Helical" evidence="7">
    <location>
        <begin position="63"/>
        <end position="83"/>
    </location>
</feature>
<evidence type="ECO:0000256" key="2">
    <source>
        <dbReference type="ARBA" id="ARBA00022448"/>
    </source>
</evidence>
<keyword evidence="5 7" id="KW-0472">Membrane</keyword>
<dbReference type="PANTHER" id="PTHR45649:SF14">
    <property type="entry name" value="GABA PERMEASE"/>
    <property type="match status" value="1"/>
</dbReference>
<feature type="transmembrane region" description="Helical" evidence="7">
    <location>
        <begin position="122"/>
        <end position="147"/>
    </location>
</feature>
<feature type="transmembrane region" description="Helical" evidence="7">
    <location>
        <begin position="395"/>
        <end position="418"/>
    </location>
</feature>
<evidence type="ECO:0000256" key="1">
    <source>
        <dbReference type="ARBA" id="ARBA00004141"/>
    </source>
</evidence>
<name>A0A5E8AXZ3_9ASCO</name>
<feature type="transmembrane region" description="Helical" evidence="7">
    <location>
        <begin position="365"/>
        <end position="389"/>
    </location>
</feature>
<keyword evidence="9" id="KW-1185">Reference proteome</keyword>
<dbReference type="Pfam" id="PF13520">
    <property type="entry name" value="AA_permease_2"/>
    <property type="match status" value="1"/>
</dbReference>
<keyword evidence="4 7" id="KW-1133">Transmembrane helix</keyword>
<feature type="region of interest" description="Disordered" evidence="6">
    <location>
        <begin position="508"/>
        <end position="538"/>
    </location>
</feature>
<feature type="transmembrane region" description="Helical" evidence="7">
    <location>
        <begin position="159"/>
        <end position="177"/>
    </location>
</feature>
<evidence type="ECO:0000256" key="3">
    <source>
        <dbReference type="ARBA" id="ARBA00022692"/>
    </source>
</evidence>
<feature type="transmembrane region" description="Helical" evidence="7">
    <location>
        <begin position="32"/>
        <end position="57"/>
    </location>
</feature>
<evidence type="ECO:0000256" key="4">
    <source>
        <dbReference type="ARBA" id="ARBA00022989"/>
    </source>
</evidence>
<keyword evidence="3 7" id="KW-0812">Transmembrane</keyword>
<feature type="transmembrane region" description="Helical" evidence="7">
    <location>
        <begin position="319"/>
        <end position="344"/>
    </location>
</feature>
<accession>A0A5E8AXZ3</accession>
<dbReference type="PANTHER" id="PTHR45649">
    <property type="entry name" value="AMINO-ACID PERMEASE BAT1"/>
    <property type="match status" value="1"/>
</dbReference>
<reference evidence="8 9" key="1">
    <citation type="submission" date="2019-09" db="EMBL/GenBank/DDBJ databases">
        <authorList>
            <person name="Brejova B."/>
        </authorList>
    </citation>
    <scope>NUCLEOTIDE SEQUENCE [LARGE SCALE GENOMIC DNA]</scope>
</reference>
<dbReference type="GO" id="GO:0016020">
    <property type="term" value="C:membrane"/>
    <property type="evidence" value="ECO:0007669"/>
    <property type="project" value="UniProtKB-SubCell"/>
</dbReference>
<keyword evidence="2" id="KW-0813">Transport</keyword>
<dbReference type="AlphaFoldDB" id="A0A5E8AXZ3"/>
<evidence type="ECO:0000256" key="7">
    <source>
        <dbReference type="SAM" id="Phobius"/>
    </source>
</evidence>
<feature type="transmembrane region" description="Helical" evidence="7">
    <location>
        <begin position="189"/>
        <end position="206"/>
    </location>
</feature>
<dbReference type="EMBL" id="CABVLU010000001">
    <property type="protein sequence ID" value="VVT43836.1"/>
    <property type="molecule type" value="Genomic_DNA"/>
</dbReference>